<dbReference type="AlphaFoldDB" id="A0A2H0KNK4"/>
<dbReference type="CDD" id="cd06561">
    <property type="entry name" value="AlkD_like"/>
    <property type="match status" value="1"/>
</dbReference>
<organism evidence="1 2">
    <name type="scientific">Candidatus Roizmanbacteria bacterium CG11_big_fil_rev_8_21_14_0_20_35_14</name>
    <dbReference type="NCBI Taxonomy" id="1974855"/>
    <lineage>
        <taxon>Bacteria</taxon>
        <taxon>Candidatus Roizmaniibacteriota</taxon>
    </lineage>
</organism>
<dbReference type="PANTHER" id="PTHR34070:SF1">
    <property type="entry name" value="DNA ALKYLATION REPAIR PROTEIN"/>
    <property type="match status" value="1"/>
</dbReference>
<protein>
    <submittedName>
        <fullName evidence="1">DNA alkylation repair protein</fullName>
    </submittedName>
</protein>
<dbReference type="InterPro" id="IPR014825">
    <property type="entry name" value="DNA_alkylation"/>
</dbReference>
<dbReference type="Gene3D" id="1.25.10.90">
    <property type="match status" value="1"/>
</dbReference>
<proteinExistence type="predicted"/>
<dbReference type="Proteomes" id="UP000229570">
    <property type="component" value="Unassembled WGS sequence"/>
</dbReference>
<sequence>MIKKIIQELYKKAHPVKAKILARFFKTGKGEYGEGDKFLGITVPEQRKIAKDYYQNISLNEIKMLLTSKIHEFRLTALIMLTYKYKKANEEERKQYFEFYLKNTKSINNWDMVDLTAPNIVGEYLFNKDREIIYKLTKSKNLWEKRIAILSTYAFIRHGQFDDIIKVAKILINDQHDLIQKAVGWMLRETGKRNIKTEEEFLQKNYRKMGRTALRYAIEKFPEKKRKLYLNNLFKPT</sequence>
<dbReference type="SUPFAM" id="SSF48371">
    <property type="entry name" value="ARM repeat"/>
    <property type="match status" value="1"/>
</dbReference>
<reference evidence="1 2" key="1">
    <citation type="submission" date="2017-09" db="EMBL/GenBank/DDBJ databases">
        <title>Depth-based differentiation of microbial function through sediment-hosted aquifers and enrichment of novel symbionts in the deep terrestrial subsurface.</title>
        <authorList>
            <person name="Probst A.J."/>
            <person name="Ladd B."/>
            <person name="Jarett J.K."/>
            <person name="Geller-Mcgrath D.E."/>
            <person name="Sieber C.M."/>
            <person name="Emerson J.B."/>
            <person name="Anantharaman K."/>
            <person name="Thomas B.C."/>
            <person name="Malmstrom R."/>
            <person name="Stieglmeier M."/>
            <person name="Klingl A."/>
            <person name="Woyke T."/>
            <person name="Ryan C.M."/>
            <person name="Banfield J.F."/>
        </authorList>
    </citation>
    <scope>NUCLEOTIDE SEQUENCE [LARGE SCALE GENOMIC DNA]</scope>
    <source>
        <strain evidence="1">CG11_big_fil_rev_8_21_14_0_20_35_14</strain>
    </source>
</reference>
<dbReference type="PANTHER" id="PTHR34070">
    <property type="entry name" value="ARMADILLO-TYPE FOLD"/>
    <property type="match status" value="1"/>
</dbReference>
<name>A0A2H0KNK4_9BACT</name>
<accession>A0A2H0KNK4</accession>
<comment type="caution">
    <text evidence="1">The sequence shown here is derived from an EMBL/GenBank/DDBJ whole genome shotgun (WGS) entry which is preliminary data.</text>
</comment>
<dbReference type="InterPro" id="IPR016024">
    <property type="entry name" value="ARM-type_fold"/>
</dbReference>
<gene>
    <name evidence="1" type="ORF">COV86_00905</name>
</gene>
<dbReference type="Pfam" id="PF08713">
    <property type="entry name" value="DNA_alkylation"/>
    <property type="match status" value="1"/>
</dbReference>
<evidence type="ECO:0000313" key="2">
    <source>
        <dbReference type="Proteomes" id="UP000229570"/>
    </source>
</evidence>
<evidence type="ECO:0000313" key="1">
    <source>
        <dbReference type="EMBL" id="PIQ72847.1"/>
    </source>
</evidence>
<dbReference type="EMBL" id="PCVL01000010">
    <property type="protein sequence ID" value="PIQ72847.1"/>
    <property type="molecule type" value="Genomic_DNA"/>
</dbReference>